<evidence type="ECO:0000256" key="2">
    <source>
        <dbReference type="ARBA" id="ARBA00022737"/>
    </source>
</evidence>
<protein>
    <submittedName>
        <fullName evidence="4 6">WD40 repeat-like protein</fullName>
    </submittedName>
</protein>
<evidence type="ECO:0000313" key="4">
    <source>
        <dbReference type="EMBL" id="KAF1816252.1"/>
    </source>
</evidence>
<gene>
    <name evidence="4 6" type="ORF">P152DRAFT_454511</name>
</gene>
<organism evidence="4">
    <name type="scientific">Eremomyces bilateralis CBS 781.70</name>
    <dbReference type="NCBI Taxonomy" id="1392243"/>
    <lineage>
        <taxon>Eukaryota</taxon>
        <taxon>Fungi</taxon>
        <taxon>Dikarya</taxon>
        <taxon>Ascomycota</taxon>
        <taxon>Pezizomycotina</taxon>
        <taxon>Dothideomycetes</taxon>
        <taxon>Dothideomycetes incertae sedis</taxon>
        <taxon>Eremomycetales</taxon>
        <taxon>Eremomycetaceae</taxon>
        <taxon>Eremomyces</taxon>
    </lineage>
</organism>
<dbReference type="InterPro" id="IPR019775">
    <property type="entry name" value="WD40_repeat_CS"/>
</dbReference>
<dbReference type="SMART" id="SM00320">
    <property type="entry name" value="WD40"/>
    <property type="match status" value="1"/>
</dbReference>
<dbReference type="PANTHER" id="PTHR19848">
    <property type="entry name" value="WD40 REPEAT PROTEIN"/>
    <property type="match status" value="1"/>
</dbReference>
<keyword evidence="2" id="KW-0677">Repeat</keyword>
<evidence type="ECO:0000256" key="1">
    <source>
        <dbReference type="ARBA" id="ARBA00022574"/>
    </source>
</evidence>
<dbReference type="PROSITE" id="PS00678">
    <property type="entry name" value="WD_REPEATS_1"/>
    <property type="match status" value="1"/>
</dbReference>
<accession>A0A6G1GDZ5</accession>
<dbReference type="OrthoDB" id="538223at2759"/>
<dbReference type="PROSITE" id="PS50082">
    <property type="entry name" value="WD_REPEATS_2"/>
    <property type="match status" value="1"/>
</dbReference>
<proteinExistence type="predicted"/>
<dbReference type="InterPro" id="IPR001680">
    <property type="entry name" value="WD40_rpt"/>
</dbReference>
<dbReference type="PANTHER" id="PTHR19848:SF8">
    <property type="entry name" value="F-BOX AND WD REPEAT DOMAIN CONTAINING 7"/>
    <property type="match status" value="1"/>
</dbReference>
<dbReference type="RefSeq" id="XP_033537883.1">
    <property type="nucleotide sequence ID" value="XM_033678603.1"/>
</dbReference>
<name>A0A6G1GDZ5_9PEZI</name>
<evidence type="ECO:0000256" key="3">
    <source>
        <dbReference type="PROSITE-ProRule" id="PRU00221"/>
    </source>
</evidence>
<dbReference type="InterPro" id="IPR015943">
    <property type="entry name" value="WD40/YVTN_repeat-like_dom_sf"/>
</dbReference>
<keyword evidence="1 3" id="KW-0853">WD repeat</keyword>
<reference evidence="6" key="3">
    <citation type="submission" date="2025-04" db="UniProtKB">
        <authorList>
            <consortium name="RefSeq"/>
        </authorList>
    </citation>
    <scope>IDENTIFICATION</scope>
    <source>
        <strain evidence="6">CBS 781.70</strain>
    </source>
</reference>
<reference evidence="6" key="2">
    <citation type="submission" date="2020-04" db="EMBL/GenBank/DDBJ databases">
        <authorList>
            <consortium name="NCBI Genome Project"/>
        </authorList>
    </citation>
    <scope>NUCLEOTIDE SEQUENCE</scope>
    <source>
        <strain evidence="6">CBS 781.70</strain>
    </source>
</reference>
<keyword evidence="5" id="KW-1185">Reference proteome</keyword>
<reference evidence="4 6" key="1">
    <citation type="submission" date="2020-01" db="EMBL/GenBank/DDBJ databases">
        <authorList>
            <consortium name="DOE Joint Genome Institute"/>
            <person name="Haridas S."/>
            <person name="Albert R."/>
            <person name="Binder M."/>
            <person name="Bloem J."/>
            <person name="Labutti K."/>
            <person name="Salamov A."/>
            <person name="Andreopoulos B."/>
            <person name="Baker S.E."/>
            <person name="Barry K."/>
            <person name="Bills G."/>
            <person name="Bluhm B.H."/>
            <person name="Cannon C."/>
            <person name="Castanera R."/>
            <person name="Culley D.E."/>
            <person name="Daum C."/>
            <person name="Ezra D."/>
            <person name="Gonzalez J.B."/>
            <person name="Henrissat B."/>
            <person name="Kuo A."/>
            <person name="Liang C."/>
            <person name="Lipzen A."/>
            <person name="Lutzoni F."/>
            <person name="Magnuson J."/>
            <person name="Mondo S."/>
            <person name="Nolan M."/>
            <person name="Ohm R."/>
            <person name="Pangilinan J."/>
            <person name="Park H.-J."/>
            <person name="Ramirez L."/>
            <person name="Alfaro M."/>
            <person name="Sun H."/>
            <person name="Tritt A."/>
            <person name="Yoshinaga Y."/>
            <person name="Zwiers L.-H."/>
            <person name="Turgeon B.G."/>
            <person name="Goodwin S.B."/>
            <person name="Spatafora J.W."/>
            <person name="Crous P.W."/>
            <person name="Grigoriev I.V."/>
        </authorList>
    </citation>
    <scope>NUCLEOTIDE SEQUENCE</scope>
    <source>
        <strain evidence="4 6">CBS 781.70</strain>
    </source>
</reference>
<dbReference type="GeneID" id="54419173"/>
<dbReference type="EMBL" id="ML975150">
    <property type="protein sequence ID" value="KAF1816252.1"/>
    <property type="molecule type" value="Genomic_DNA"/>
</dbReference>
<dbReference type="Gene3D" id="2.130.10.10">
    <property type="entry name" value="YVTN repeat-like/Quinoprotein amine dehydrogenase"/>
    <property type="match status" value="1"/>
</dbReference>
<dbReference type="SUPFAM" id="SSF50978">
    <property type="entry name" value="WD40 repeat-like"/>
    <property type="match status" value="1"/>
</dbReference>
<evidence type="ECO:0000313" key="5">
    <source>
        <dbReference type="Proteomes" id="UP000504638"/>
    </source>
</evidence>
<evidence type="ECO:0000313" key="6">
    <source>
        <dbReference type="RefSeq" id="XP_033537883.1"/>
    </source>
</evidence>
<dbReference type="Pfam" id="PF00400">
    <property type="entry name" value="WD40"/>
    <property type="match status" value="1"/>
</dbReference>
<sequence>MLGSFVVLLSPLSLESLSKLLFIPKAGVNRALKDLHAILSIPKDPTGPIRLQHPSFRDFLLDKRRCKDSDFKLWDAESGAVQQTFSGHLGPIRAVAFSPDGRTLASASDDRTVKLWDARSGVVLQTLDVGAIVESLCCSSDGTSLQPDRGSLPTLSSVLEGTTVTSPQLLPSIFVKEQWVSGHTERILWLPPEYRPSGVAVHNGIVAFGYTSGRVIAIELAL</sequence>
<dbReference type="InterPro" id="IPR036322">
    <property type="entry name" value="WD40_repeat_dom_sf"/>
</dbReference>
<dbReference type="PROSITE" id="PS50294">
    <property type="entry name" value="WD_REPEATS_REGION"/>
    <property type="match status" value="1"/>
</dbReference>
<dbReference type="AlphaFoldDB" id="A0A6G1GDZ5"/>
<dbReference type="Proteomes" id="UP000504638">
    <property type="component" value="Unplaced"/>
</dbReference>
<feature type="repeat" description="WD" evidence="3">
    <location>
        <begin position="85"/>
        <end position="126"/>
    </location>
</feature>